<evidence type="ECO:0000313" key="2">
    <source>
        <dbReference type="Proteomes" id="UP000316426"/>
    </source>
</evidence>
<dbReference type="InterPro" id="IPR017850">
    <property type="entry name" value="Alkaline_phosphatase_core_sf"/>
</dbReference>
<protein>
    <recommendedName>
        <fullName evidence="3">Sulfatase</fullName>
    </recommendedName>
</protein>
<organism evidence="1 2">
    <name type="scientific">Botrimarina mediterranea</name>
    <dbReference type="NCBI Taxonomy" id="2528022"/>
    <lineage>
        <taxon>Bacteria</taxon>
        <taxon>Pseudomonadati</taxon>
        <taxon>Planctomycetota</taxon>
        <taxon>Planctomycetia</taxon>
        <taxon>Pirellulales</taxon>
        <taxon>Lacipirellulaceae</taxon>
        <taxon>Botrimarina</taxon>
    </lineage>
</organism>
<proteinExistence type="predicted"/>
<name>A0A518K6K8_9BACT</name>
<keyword evidence="2" id="KW-1185">Reference proteome</keyword>
<reference evidence="1 2" key="1">
    <citation type="submission" date="2019-02" db="EMBL/GenBank/DDBJ databases">
        <title>Deep-cultivation of Planctomycetes and their phenomic and genomic characterization uncovers novel biology.</title>
        <authorList>
            <person name="Wiegand S."/>
            <person name="Jogler M."/>
            <person name="Boedeker C."/>
            <person name="Pinto D."/>
            <person name="Vollmers J."/>
            <person name="Rivas-Marin E."/>
            <person name="Kohn T."/>
            <person name="Peeters S.H."/>
            <person name="Heuer A."/>
            <person name="Rast P."/>
            <person name="Oberbeckmann S."/>
            <person name="Bunk B."/>
            <person name="Jeske O."/>
            <person name="Meyerdierks A."/>
            <person name="Storesund J.E."/>
            <person name="Kallscheuer N."/>
            <person name="Luecker S."/>
            <person name="Lage O.M."/>
            <person name="Pohl T."/>
            <person name="Merkel B.J."/>
            <person name="Hornburger P."/>
            <person name="Mueller R.-W."/>
            <person name="Bruemmer F."/>
            <person name="Labrenz M."/>
            <person name="Spormann A.M."/>
            <person name="Op den Camp H."/>
            <person name="Overmann J."/>
            <person name="Amann R."/>
            <person name="Jetten M.S.M."/>
            <person name="Mascher T."/>
            <person name="Medema M.H."/>
            <person name="Devos D.P."/>
            <person name="Kaster A.-K."/>
            <person name="Ovreas L."/>
            <person name="Rohde M."/>
            <person name="Galperin M.Y."/>
            <person name="Jogler C."/>
        </authorList>
    </citation>
    <scope>NUCLEOTIDE SEQUENCE [LARGE SCALE GENOMIC DNA]</scope>
    <source>
        <strain evidence="1 2">Spa11</strain>
    </source>
</reference>
<evidence type="ECO:0000313" key="1">
    <source>
        <dbReference type="EMBL" id="QDV73425.1"/>
    </source>
</evidence>
<dbReference type="EMBL" id="CP036349">
    <property type="protein sequence ID" value="QDV73425.1"/>
    <property type="molecule type" value="Genomic_DNA"/>
</dbReference>
<gene>
    <name evidence="1" type="ORF">Spa11_16210</name>
</gene>
<dbReference type="SUPFAM" id="SSF53649">
    <property type="entry name" value="Alkaline phosphatase-like"/>
    <property type="match status" value="1"/>
</dbReference>
<sequence>MEAIPTIVVAIDGLRASALGAYGQTAYETPAFDALAAEACTYEWVYARTPDPADFYAALARQVTAEGSVLVTNDASTTAPISQRFGKVVEIDPINFGEVAARIEDTQTAASWAAMIEPIFDAKEAGARLIWLHARGLYGPWEAPAELMAPLIDDDDPQVVPSVTRPDLHSDDDDERFSASCRYAAEVMTLDPSVGGCLELIEGLYEGEDYRLIVFGLRGFPLGEHGRIGGVDTRLYSEQQHVPLLVREPDLNSRFARSAKATTLDAAVGALLARAKPASGVVILDSPGSRAVLAGEWMLRAPADNAEAAELYVKPDDRWEQNDVASLQEEVVAELLALQKNPAESGVAPPGGDS</sequence>
<dbReference type="AlphaFoldDB" id="A0A518K6K8"/>
<accession>A0A518K6K8</accession>
<dbReference type="KEGG" id="bmei:Spa11_16210"/>
<dbReference type="RefSeq" id="WP_145110411.1">
    <property type="nucleotide sequence ID" value="NZ_CP036349.1"/>
</dbReference>
<dbReference type="Gene3D" id="3.40.720.10">
    <property type="entry name" value="Alkaline Phosphatase, subunit A"/>
    <property type="match status" value="2"/>
</dbReference>
<dbReference type="Proteomes" id="UP000316426">
    <property type="component" value="Chromosome"/>
</dbReference>
<evidence type="ECO:0008006" key="3">
    <source>
        <dbReference type="Google" id="ProtNLM"/>
    </source>
</evidence>